<evidence type="ECO:0000256" key="1">
    <source>
        <dbReference type="SAM" id="MobiDB-lite"/>
    </source>
</evidence>
<dbReference type="EMBL" id="CAXITT010000038">
    <property type="protein sequence ID" value="CAL1528815.1"/>
    <property type="molecule type" value="Genomic_DNA"/>
</dbReference>
<keyword evidence="3" id="KW-1185">Reference proteome</keyword>
<name>A0AAV2H578_LYMST</name>
<feature type="compositionally biased region" description="Basic and acidic residues" evidence="1">
    <location>
        <begin position="49"/>
        <end position="64"/>
    </location>
</feature>
<feature type="region of interest" description="Disordered" evidence="1">
    <location>
        <begin position="1"/>
        <end position="64"/>
    </location>
</feature>
<proteinExistence type="predicted"/>
<evidence type="ECO:0000313" key="2">
    <source>
        <dbReference type="EMBL" id="CAL1528815.1"/>
    </source>
</evidence>
<comment type="caution">
    <text evidence="2">The sequence shown here is derived from an EMBL/GenBank/DDBJ whole genome shotgun (WGS) entry which is preliminary data.</text>
</comment>
<organism evidence="2 3">
    <name type="scientific">Lymnaea stagnalis</name>
    <name type="common">Great pond snail</name>
    <name type="synonym">Helix stagnalis</name>
    <dbReference type="NCBI Taxonomy" id="6523"/>
    <lineage>
        <taxon>Eukaryota</taxon>
        <taxon>Metazoa</taxon>
        <taxon>Spiralia</taxon>
        <taxon>Lophotrochozoa</taxon>
        <taxon>Mollusca</taxon>
        <taxon>Gastropoda</taxon>
        <taxon>Heterobranchia</taxon>
        <taxon>Euthyneura</taxon>
        <taxon>Panpulmonata</taxon>
        <taxon>Hygrophila</taxon>
        <taxon>Lymnaeoidea</taxon>
        <taxon>Lymnaeidae</taxon>
        <taxon>Lymnaea</taxon>
    </lineage>
</organism>
<evidence type="ECO:0000313" key="3">
    <source>
        <dbReference type="Proteomes" id="UP001497497"/>
    </source>
</evidence>
<reference evidence="2 3" key="1">
    <citation type="submission" date="2024-04" db="EMBL/GenBank/DDBJ databases">
        <authorList>
            <consortium name="Genoscope - CEA"/>
            <person name="William W."/>
        </authorList>
    </citation>
    <scope>NUCLEOTIDE SEQUENCE [LARGE SCALE GENOMIC DNA]</scope>
</reference>
<dbReference type="AlphaFoldDB" id="A0AAV2H578"/>
<accession>A0AAV2H578</accession>
<protein>
    <submittedName>
        <fullName evidence="2">Uncharacterized protein</fullName>
    </submittedName>
</protein>
<dbReference type="Proteomes" id="UP001497497">
    <property type="component" value="Unassembled WGS sequence"/>
</dbReference>
<gene>
    <name evidence="2" type="ORF">GSLYS_00002985001</name>
</gene>
<sequence>MSMSSAPIPILSQKGNLIKQEPGSPMKSDQSAGAASVTPPPHPSGTLRGSDEPIDKRPRLDNDG</sequence>